<dbReference type="Proteomes" id="UP000001883">
    <property type="component" value="Chromosome"/>
</dbReference>
<dbReference type="InterPro" id="IPR027417">
    <property type="entry name" value="P-loop_NTPase"/>
</dbReference>
<reference evidence="13 14" key="2">
    <citation type="journal article" date="2010" name="J Osaka Dent Univ">
        <title>Isolation and identification of Rothia mucilaginosa from persistent apical periodontitis lesions.</title>
        <authorList>
            <person name="Yamane K."/>
            <person name="Yoshida M."/>
            <person name="Fujihira T."/>
            <person name="Baba T."/>
            <person name="Tsuji N."/>
            <person name="Hayashi H."/>
            <person name="Sugimori C."/>
            <person name="Yamanaka T."/>
            <person name="Mashimo C."/>
            <person name="Nambu T."/>
            <person name="Kawai H."/>
            <person name="Fukushima H."/>
        </authorList>
    </citation>
    <scope>NUCLEOTIDE SEQUENCE [LARGE SCALE GENOMIC DNA]</scope>
    <source>
        <strain evidence="13 14">DY-18</strain>
    </source>
</reference>
<dbReference type="AlphaFoldDB" id="D2NQU4"/>
<keyword evidence="6" id="KW-0238">DNA-binding</keyword>
<keyword evidence="3" id="KW-0378">Hydrolase</keyword>
<dbReference type="NCBIfam" id="TIGR00614">
    <property type="entry name" value="recQ_fam"/>
    <property type="match status" value="1"/>
</dbReference>
<keyword evidence="14" id="KW-1185">Reference proteome</keyword>
<dbReference type="PANTHER" id="PTHR13710">
    <property type="entry name" value="DNA HELICASE RECQ FAMILY MEMBER"/>
    <property type="match status" value="1"/>
</dbReference>
<dbReference type="InterPro" id="IPR001650">
    <property type="entry name" value="Helicase_C-like"/>
</dbReference>
<dbReference type="GO" id="GO:0006281">
    <property type="term" value="P:DNA repair"/>
    <property type="evidence" value="ECO:0007669"/>
    <property type="project" value="TreeGrafter"/>
</dbReference>
<dbReference type="Gene3D" id="3.40.50.300">
    <property type="entry name" value="P-loop containing nucleotide triphosphate hydrolases"/>
    <property type="match status" value="2"/>
</dbReference>
<reference evidence="14" key="1">
    <citation type="submission" date="2009-07" db="EMBL/GenBank/DDBJ databases">
        <title>Complete genome sequence of Rothia mucilaginosa DJ.</title>
        <authorList>
            <person name="Yamane K."/>
            <person name="Nambu T."/>
            <person name="Mashimo C."/>
            <person name="Sugimori C."/>
            <person name="Yamanaka T."/>
            <person name="Leung K."/>
            <person name="Fukushima H."/>
        </authorList>
    </citation>
    <scope>NUCLEOTIDE SEQUENCE [LARGE SCALE GENOMIC DNA]</scope>
    <source>
        <strain evidence="14">DY-18</strain>
    </source>
</reference>
<dbReference type="InterPro" id="IPR002464">
    <property type="entry name" value="DNA/RNA_helicase_DEAH_CS"/>
</dbReference>
<evidence type="ECO:0000313" key="13">
    <source>
        <dbReference type="EMBL" id="BAI64020.1"/>
    </source>
</evidence>
<dbReference type="PROSITE" id="PS51194">
    <property type="entry name" value="HELICASE_CTER"/>
    <property type="match status" value="1"/>
</dbReference>
<organism evidence="13 14">
    <name type="scientific">Rothia mucilaginosa (strain DY-18)</name>
    <name type="common">Stomatococcus mucilaginosus</name>
    <dbReference type="NCBI Taxonomy" id="680646"/>
    <lineage>
        <taxon>Bacteria</taxon>
        <taxon>Bacillati</taxon>
        <taxon>Actinomycetota</taxon>
        <taxon>Actinomycetes</taxon>
        <taxon>Micrococcales</taxon>
        <taxon>Micrococcaceae</taxon>
        <taxon>Rothia</taxon>
    </lineage>
</organism>
<dbReference type="GO" id="GO:0030894">
    <property type="term" value="C:replisome"/>
    <property type="evidence" value="ECO:0007669"/>
    <property type="project" value="TreeGrafter"/>
</dbReference>
<dbReference type="Pfam" id="PF00270">
    <property type="entry name" value="DEAD"/>
    <property type="match status" value="1"/>
</dbReference>
<feature type="region of interest" description="Disordered" evidence="10">
    <location>
        <begin position="1"/>
        <end position="39"/>
    </location>
</feature>
<evidence type="ECO:0000256" key="10">
    <source>
        <dbReference type="SAM" id="MobiDB-lite"/>
    </source>
</evidence>
<dbReference type="HOGENOM" id="CLU_001103_5_0_11"/>
<dbReference type="InterPro" id="IPR036390">
    <property type="entry name" value="WH_DNA-bd_sf"/>
</dbReference>
<sequence length="751" mass="82070">MMEREHGASRRSDDPNHPPLERTMNPQQSASSPADSLRTDSLHADPLYAEAREVLRRLTGVSDAEFHDGQYEAIRALVADRARTVVVQRTGWGKSAVYFISSLLLRARGMGPALIVSPLLSLMRDQVEAASRAGVRAAMVNSANVTEWDEIRTRLEADELDVLLVGPERLNNPAFREQWLPYLLPRLGLLVIDEAHCISDWGHDFRPDYRRIGSLIKSLPAGVPVLATTATANDRVSRDIAEQLSTDAAPVYVIRGPLSRESLRLGVLTLPDEAQRIGWLLTHLNDLPGSGIIYTLTVSAAEDTANALRASGYEVLAYTGKTDPDERLVAEQALKENRVKALVATSALGMGFDKPDLGFVVHLGAPSSAVSYYQQIGRAGRGAANADVLLLPGREDRAIWEYFATASMPNEEQALAVLDALAQSPEGLSITALEARVQLRRSTLELLLKVLDVEGAVVKEGNYWRRTSSPWRYDNARYAAVAQARVAEQNAMLEYERTSQCRMLFLAQQLDDASATACGRCDVCAGPWYPVEIPAEALQAAQSSFNTVGVPLQPRRMWPSGLDQLMGADAPRGRIRPEEQAEPGYALARLSDMGYGTRLRELLATNELGEPVDSEVPADLGRACVKVLAAWEWSEAGRPVAVLTLPSPVRPRLAQSLGRGLASVGRLVDLGQVSLVDEPRFFGGNSAFRCADVLRSYRVPAGVLDYVREHQCPVLLVSDVVDSRWAFTAVARELRLVGASAVYPFSLATTH</sequence>
<dbReference type="InterPro" id="IPR036388">
    <property type="entry name" value="WH-like_DNA-bd_sf"/>
</dbReference>
<dbReference type="GO" id="GO:0006310">
    <property type="term" value="P:DNA recombination"/>
    <property type="evidence" value="ECO:0007669"/>
    <property type="project" value="InterPro"/>
</dbReference>
<dbReference type="GO" id="GO:0006355">
    <property type="term" value="P:regulation of DNA-templated transcription"/>
    <property type="evidence" value="ECO:0007669"/>
    <property type="project" value="InterPro"/>
</dbReference>
<dbReference type="PANTHER" id="PTHR13710:SF105">
    <property type="entry name" value="ATP-DEPENDENT DNA HELICASE Q1"/>
    <property type="match status" value="1"/>
</dbReference>
<evidence type="ECO:0000256" key="2">
    <source>
        <dbReference type="ARBA" id="ARBA00022741"/>
    </source>
</evidence>
<evidence type="ECO:0000256" key="6">
    <source>
        <dbReference type="ARBA" id="ARBA00023125"/>
    </source>
</evidence>
<dbReference type="PROSITE" id="PS51192">
    <property type="entry name" value="HELICASE_ATP_BIND_1"/>
    <property type="match status" value="1"/>
</dbReference>
<comment type="catalytic activity">
    <reaction evidence="8">
        <text>Couples ATP hydrolysis with the unwinding of duplex DNA by translocating in the 3'-5' direction.</text>
        <dbReference type="EC" id="5.6.2.4"/>
    </reaction>
</comment>
<feature type="compositionally biased region" description="Basic and acidic residues" evidence="10">
    <location>
        <begin position="1"/>
        <end position="20"/>
    </location>
</feature>
<dbReference type="STRING" id="680646.RMDY18_01880"/>
<evidence type="ECO:0000256" key="8">
    <source>
        <dbReference type="ARBA" id="ARBA00034617"/>
    </source>
</evidence>
<dbReference type="GO" id="GO:0003677">
    <property type="term" value="F:DNA binding"/>
    <property type="evidence" value="ECO:0007669"/>
    <property type="project" value="UniProtKB-KW"/>
</dbReference>
<dbReference type="InterPro" id="IPR004589">
    <property type="entry name" value="DNA_helicase_ATP-dep_RecQ"/>
</dbReference>
<dbReference type="SUPFAM" id="SSF46785">
    <property type="entry name" value="Winged helix' DNA-binding domain"/>
    <property type="match status" value="1"/>
</dbReference>
<dbReference type="InterPro" id="IPR011545">
    <property type="entry name" value="DEAD/DEAH_box_helicase_dom"/>
</dbReference>
<dbReference type="SMART" id="SM00487">
    <property type="entry name" value="DEXDc"/>
    <property type="match status" value="1"/>
</dbReference>
<dbReference type="GO" id="GO:0005737">
    <property type="term" value="C:cytoplasm"/>
    <property type="evidence" value="ECO:0007669"/>
    <property type="project" value="TreeGrafter"/>
</dbReference>
<dbReference type="eggNOG" id="COG0514">
    <property type="taxonomic scope" value="Bacteria"/>
</dbReference>
<dbReference type="GO" id="GO:0043590">
    <property type="term" value="C:bacterial nucleoid"/>
    <property type="evidence" value="ECO:0007669"/>
    <property type="project" value="TreeGrafter"/>
</dbReference>
<dbReference type="Gene3D" id="1.10.10.10">
    <property type="entry name" value="Winged helix-like DNA-binding domain superfamily/Winged helix DNA-binding domain"/>
    <property type="match status" value="1"/>
</dbReference>
<dbReference type="SMART" id="SM00490">
    <property type="entry name" value="HELICc"/>
    <property type="match status" value="1"/>
</dbReference>
<gene>
    <name evidence="13" type="ordered locus">RMDY18_01880</name>
</gene>
<evidence type="ECO:0000259" key="11">
    <source>
        <dbReference type="PROSITE" id="PS51192"/>
    </source>
</evidence>
<keyword evidence="5" id="KW-0067">ATP-binding</keyword>
<name>D2NQU4_ROTMD</name>
<dbReference type="GO" id="GO:0043138">
    <property type="term" value="F:3'-5' DNA helicase activity"/>
    <property type="evidence" value="ECO:0007669"/>
    <property type="project" value="UniProtKB-EC"/>
</dbReference>
<dbReference type="Pfam" id="PF09339">
    <property type="entry name" value="HTH_IclR"/>
    <property type="match status" value="1"/>
</dbReference>
<dbReference type="SUPFAM" id="SSF52540">
    <property type="entry name" value="P-loop containing nucleoside triphosphate hydrolases"/>
    <property type="match status" value="1"/>
</dbReference>
<evidence type="ECO:0000256" key="9">
    <source>
        <dbReference type="ARBA" id="ARBA00034808"/>
    </source>
</evidence>
<protein>
    <recommendedName>
        <fullName evidence="9">DNA 3'-5' helicase</fullName>
        <ecNumber evidence="9">5.6.2.4</ecNumber>
    </recommendedName>
</protein>
<evidence type="ECO:0000313" key="14">
    <source>
        <dbReference type="Proteomes" id="UP000001883"/>
    </source>
</evidence>
<evidence type="ECO:0000259" key="12">
    <source>
        <dbReference type="PROSITE" id="PS51194"/>
    </source>
</evidence>
<reference evidence="13 14" key="3">
    <citation type="journal article" date="2010" name="Sequencing">
        <title>Complete Genome Sequence of Rothia mucilaginosa DY-18: A Clinical Isolate with Dense Meshwork-Like Structures from a Persistent Apical Periodontitis Lesion.</title>
        <authorList>
            <person name="Yamane K."/>
            <person name="Nambu T."/>
            <person name="Yamanaka T."/>
            <person name="Mashimo C."/>
            <person name="Sugimori C."/>
            <person name="Leung K.-P."/>
            <person name="Fukushima H."/>
        </authorList>
    </citation>
    <scope>NUCLEOTIDE SEQUENCE [LARGE SCALE GENOMIC DNA]</scope>
    <source>
        <strain evidence="13 14">DY-18</strain>
    </source>
</reference>
<dbReference type="GO" id="GO:0016787">
    <property type="term" value="F:hydrolase activity"/>
    <property type="evidence" value="ECO:0007669"/>
    <property type="project" value="UniProtKB-KW"/>
</dbReference>
<evidence type="ECO:0000256" key="5">
    <source>
        <dbReference type="ARBA" id="ARBA00022840"/>
    </source>
</evidence>
<accession>D2NQU4</accession>
<keyword evidence="2" id="KW-0547">Nucleotide-binding</keyword>
<keyword evidence="7" id="KW-0413">Isomerase</keyword>
<feature type="domain" description="Helicase ATP-binding" evidence="11">
    <location>
        <begin position="75"/>
        <end position="250"/>
    </location>
</feature>
<proteinExistence type="inferred from homology"/>
<evidence type="ECO:0000256" key="3">
    <source>
        <dbReference type="ARBA" id="ARBA00022801"/>
    </source>
</evidence>
<dbReference type="EMBL" id="AP011540">
    <property type="protein sequence ID" value="BAI64020.1"/>
    <property type="molecule type" value="Genomic_DNA"/>
</dbReference>
<feature type="compositionally biased region" description="Polar residues" evidence="10">
    <location>
        <begin position="24"/>
        <end position="34"/>
    </location>
</feature>
<dbReference type="InterPro" id="IPR005471">
    <property type="entry name" value="Tscrpt_reg_IclR_N"/>
</dbReference>
<dbReference type="PROSITE" id="PS00690">
    <property type="entry name" value="DEAH_ATP_HELICASE"/>
    <property type="match status" value="1"/>
</dbReference>
<dbReference type="EC" id="5.6.2.4" evidence="9"/>
<dbReference type="KEGG" id="rmu:RMDY18_01880"/>
<comment type="similarity">
    <text evidence="1">Belongs to the helicase family. RecQ subfamily.</text>
</comment>
<keyword evidence="4 13" id="KW-0347">Helicase</keyword>
<evidence type="ECO:0000256" key="7">
    <source>
        <dbReference type="ARBA" id="ARBA00023235"/>
    </source>
</evidence>
<evidence type="ECO:0000256" key="4">
    <source>
        <dbReference type="ARBA" id="ARBA00022806"/>
    </source>
</evidence>
<evidence type="ECO:0000256" key="1">
    <source>
        <dbReference type="ARBA" id="ARBA00005446"/>
    </source>
</evidence>
<dbReference type="GO" id="GO:0009378">
    <property type="term" value="F:four-way junction helicase activity"/>
    <property type="evidence" value="ECO:0007669"/>
    <property type="project" value="TreeGrafter"/>
</dbReference>
<dbReference type="Pfam" id="PF00271">
    <property type="entry name" value="Helicase_C"/>
    <property type="match status" value="1"/>
</dbReference>
<dbReference type="InterPro" id="IPR014001">
    <property type="entry name" value="Helicase_ATP-bd"/>
</dbReference>
<dbReference type="GO" id="GO:0005524">
    <property type="term" value="F:ATP binding"/>
    <property type="evidence" value="ECO:0007669"/>
    <property type="project" value="UniProtKB-KW"/>
</dbReference>
<feature type="domain" description="Helicase C-terminal" evidence="12">
    <location>
        <begin position="276"/>
        <end position="429"/>
    </location>
</feature>